<dbReference type="EnsemblPlants" id="EMT32014">
    <property type="protein sequence ID" value="EMT32014"/>
    <property type="gene ID" value="F775_24053"/>
</dbReference>
<protein>
    <submittedName>
        <fullName evidence="1">Uncharacterized protein</fullName>
    </submittedName>
</protein>
<dbReference type="GO" id="GO:0035252">
    <property type="term" value="F:UDP-xylosyltransferase activity"/>
    <property type="evidence" value="ECO:0007669"/>
    <property type="project" value="TreeGrafter"/>
</dbReference>
<dbReference type="InterPro" id="IPR007657">
    <property type="entry name" value="Glycosyltransferase_61"/>
</dbReference>
<proteinExistence type="predicted"/>
<accession>M8CC96</accession>
<dbReference type="AlphaFoldDB" id="M8CC96"/>
<evidence type="ECO:0000313" key="1">
    <source>
        <dbReference type="EnsemblPlants" id="EMT32014"/>
    </source>
</evidence>
<sequence length="249" mass="27729">MKVPLPVRSKSFKKSRGASCSLPLLLLIGAVQFLVIGKPFPSLLMDSSRRRAFFNLAEEEFIPEPQVSCDFNDTRSDYCEMAGAIRIRGSTSEVFVMTPRRGTTAGDVVGANATWIAANATSWKMQPYTRKGEARIMNGITAVTVRLADADEAPACEVVPLGRMEGLAMDEYGVPPRDMNMRYIQYNITAEESTLSELYPPGHPVFLDPGPIHKQSWSLVKDIYLGKQDVRLDMARFRPVLQKALDLLR</sequence>
<dbReference type="GO" id="GO:0009664">
    <property type="term" value="P:plant-type cell wall organization"/>
    <property type="evidence" value="ECO:0007669"/>
    <property type="project" value="TreeGrafter"/>
</dbReference>
<dbReference type="PANTHER" id="PTHR20961">
    <property type="entry name" value="GLYCOSYLTRANSFERASE"/>
    <property type="match status" value="1"/>
</dbReference>
<name>M8CC96_AEGTA</name>
<reference evidence="1" key="1">
    <citation type="submission" date="2015-06" db="UniProtKB">
        <authorList>
            <consortium name="EnsemblPlants"/>
        </authorList>
    </citation>
    <scope>IDENTIFICATION</scope>
</reference>
<dbReference type="PANTHER" id="PTHR20961:SF129">
    <property type="entry name" value="BETA-1,2-XYLOSYLTRANSFERASE XYXT1"/>
    <property type="match status" value="1"/>
</dbReference>
<dbReference type="GO" id="GO:0000139">
    <property type="term" value="C:Golgi membrane"/>
    <property type="evidence" value="ECO:0007669"/>
    <property type="project" value="TreeGrafter"/>
</dbReference>
<organism evidence="1">
    <name type="scientific">Aegilops tauschii</name>
    <name type="common">Tausch's goatgrass</name>
    <name type="synonym">Aegilops squarrosa</name>
    <dbReference type="NCBI Taxonomy" id="37682"/>
    <lineage>
        <taxon>Eukaryota</taxon>
        <taxon>Viridiplantae</taxon>
        <taxon>Streptophyta</taxon>
        <taxon>Embryophyta</taxon>
        <taxon>Tracheophyta</taxon>
        <taxon>Spermatophyta</taxon>
        <taxon>Magnoliopsida</taxon>
        <taxon>Liliopsida</taxon>
        <taxon>Poales</taxon>
        <taxon>Poaceae</taxon>
        <taxon>BOP clade</taxon>
        <taxon>Pooideae</taxon>
        <taxon>Triticodae</taxon>
        <taxon>Triticeae</taxon>
        <taxon>Triticinae</taxon>
        <taxon>Aegilops</taxon>
    </lineage>
</organism>